<dbReference type="InterPro" id="IPR000242">
    <property type="entry name" value="PTP_cat"/>
</dbReference>
<protein>
    <recommendedName>
        <fullName evidence="2">Tyrosine-protein phosphatase domain-containing protein</fullName>
    </recommendedName>
</protein>
<name>A0AAF3EAH6_9BILA</name>
<evidence type="ECO:0000313" key="4">
    <source>
        <dbReference type="WBParaSite" id="MBELARI_LOCUS10925"/>
    </source>
</evidence>
<dbReference type="GO" id="GO:0004725">
    <property type="term" value="F:protein tyrosine phosphatase activity"/>
    <property type="evidence" value="ECO:0007669"/>
    <property type="project" value="InterPro"/>
</dbReference>
<dbReference type="SMART" id="SM00194">
    <property type="entry name" value="PTPc"/>
    <property type="match status" value="1"/>
</dbReference>
<dbReference type="InterPro" id="IPR013320">
    <property type="entry name" value="ConA-like_dom_sf"/>
</dbReference>
<dbReference type="SUPFAM" id="SSF49899">
    <property type="entry name" value="Concanavalin A-like lectins/glucanases"/>
    <property type="match status" value="1"/>
</dbReference>
<dbReference type="Gene3D" id="2.60.120.920">
    <property type="match status" value="1"/>
</dbReference>
<dbReference type="InterPro" id="IPR052782">
    <property type="entry name" value="Oocyte-zygote_transition_reg"/>
</dbReference>
<feature type="compositionally biased region" description="Basic and acidic residues" evidence="1">
    <location>
        <begin position="183"/>
        <end position="192"/>
    </location>
</feature>
<proteinExistence type="predicted"/>
<dbReference type="AlphaFoldDB" id="A0AAF3EAH6"/>
<organism evidence="3 4">
    <name type="scientific">Mesorhabditis belari</name>
    <dbReference type="NCBI Taxonomy" id="2138241"/>
    <lineage>
        <taxon>Eukaryota</taxon>
        <taxon>Metazoa</taxon>
        <taxon>Ecdysozoa</taxon>
        <taxon>Nematoda</taxon>
        <taxon>Chromadorea</taxon>
        <taxon>Rhabditida</taxon>
        <taxon>Rhabditina</taxon>
        <taxon>Rhabditomorpha</taxon>
        <taxon>Rhabditoidea</taxon>
        <taxon>Rhabditidae</taxon>
        <taxon>Mesorhabditinae</taxon>
        <taxon>Mesorhabditis</taxon>
    </lineage>
</organism>
<feature type="compositionally biased region" description="Basic and acidic residues" evidence="1">
    <location>
        <begin position="200"/>
        <end position="218"/>
    </location>
</feature>
<dbReference type="SUPFAM" id="SSF52799">
    <property type="entry name" value="(Phosphotyrosine protein) phosphatases II"/>
    <property type="match status" value="1"/>
</dbReference>
<dbReference type="PANTHER" id="PTHR46163">
    <property type="entry name" value="TYROSINE-PROTEIN PHOSPHATASE-RELATED"/>
    <property type="match status" value="1"/>
</dbReference>
<dbReference type="Gene3D" id="3.90.190.10">
    <property type="entry name" value="Protein tyrosine phosphatase superfamily"/>
    <property type="match status" value="1"/>
</dbReference>
<accession>A0AAF3EAH6</accession>
<sequence>MALDEAVELDLRLMHKSFADCPASLCPLLGPRMPPREPSTPPKIPPKESICNLLQFDGRIQDEKLRQYKEHNDGTMCAKLLAINRKPERTDEEERMTTVLQACLGYSKYSYSWRSLKGTKFHEAHGKKYHFGSFKQGDVLGCLLHLPHDNIHPSRSSSDYLPVTHKDVETAGEPNKAETGVIESRKDSKDDTVPGAEQQVHCESRKDSTGSRHGRSDKLRNEYRHLSKWCPEGMTYDAFKANQGAQPRRNRYQDVPCGDARRVVIKFPGAPCEYIHANFVKTPQAENRFICTQGPLENTVVDFCCFPIWIVKVVVVTALIENRTSPPAGLTPRKDELNHTTRVDAKRRTKKSLCDFHCITDGRTSVRTWRRLLQIPCNRRDHRKSRGYALLKENVLGK</sequence>
<keyword evidence="3" id="KW-1185">Reference proteome</keyword>
<feature type="region of interest" description="Disordered" evidence="1">
    <location>
        <begin position="167"/>
        <end position="218"/>
    </location>
</feature>
<dbReference type="PANTHER" id="PTHR46163:SF8">
    <property type="entry name" value="PROTEIN-TYROSINE PHOSPHATASE"/>
    <property type="match status" value="1"/>
</dbReference>
<reference evidence="4" key="1">
    <citation type="submission" date="2024-02" db="UniProtKB">
        <authorList>
            <consortium name="WormBaseParasite"/>
        </authorList>
    </citation>
    <scope>IDENTIFICATION</scope>
</reference>
<dbReference type="WBParaSite" id="MBELARI_LOCUS10925">
    <property type="protein sequence ID" value="MBELARI_LOCUS10925"/>
    <property type="gene ID" value="MBELARI_LOCUS10925"/>
</dbReference>
<evidence type="ECO:0000313" key="3">
    <source>
        <dbReference type="Proteomes" id="UP000887575"/>
    </source>
</evidence>
<evidence type="ECO:0000259" key="2">
    <source>
        <dbReference type="PROSITE" id="PS50055"/>
    </source>
</evidence>
<dbReference type="Pfam" id="PF00102">
    <property type="entry name" value="Y_phosphatase"/>
    <property type="match status" value="1"/>
</dbReference>
<evidence type="ECO:0000256" key="1">
    <source>
        <dbReference type="SAM" id="MobiDB-lite"/>
    </source>
</evidence>
<dbReference type="PROSITE" id="PS50055">
    <property type="entry name" value="TYR_PHOSPHATASE_PTP"/>
    <property type="match status" value="1"/>
</dbReference>
<dbReference type="InterPro" id="IPR029021">
    <property type="entry name" value="Prot-tyrosine_phosphatase-like"/>
</dbReference>
<feature type="domain" description="Tyrosine-protein phosphatase" evidence="2">
    <location>
        <begin position="219"/>
        <end position="303"/>
    </location>
</feature>
<dbReference type="Proteomes" id="UP000887575">
    <property type="component" value="Unassembled WGS sequence"/>
</dbReference>
<dbReference type="InterPro" id="IPR043136">
    <property type="entry name" value="B30.2/SPRY_sf"/>
</dbReference>